<proteinExistence type="predicted"/>
<sequence>MPSYKLPIICLFVVISTLVAAVPPHDVPLKCQENEEYYSCYLYRCQRTCEQFKENAPCLPLAPGCNLPGCECIDGYYKNSSGKCIPQSECFFVITCNAAPPDEKPFVLGIPSNRTRPTEQPFECPEHENYHKCEKELCYKSCEHLIRPPACPSLDPDCFEPACLCEKDTLRNAQGQCVPVHQCP</sequence>
<gene>
    <name evidence="1" type="ORF">PYW08_015815</name>
</gene>
<protein>
    <submittedName>
        <fullName evidence="1">Uncharacterized protein</fullName>
    </submittedName>
</protein>
<keyword evidence="2" id="KW-1185">Reference proteome</keyword>
<reference evidence="1" key="1">
    <citation type="submission" date="2023-03" db="EMBL/GenBank/DDBJ databases">
        <title>Chromosome-level genomes of two armyworms, Mythimna separata and Mythimna loreyi, provide insights into the biosynthesis and reception of sex pheromones.</title>
        <authorList>
            <person name="Zhao H."/>
        </authorList>
    </citation>
    <scope>NUCLEOTIDE SEQUENCE</scope>
    <source>
        <strain evidence="1">BeijingLab</strain>
    </source>
</reference>
<evidence type="ECO:0000313" key="1">
    <source>
        <dbReference type="EMBL" id="KAJ8724341.1"/>
    </source>
</evidence>
<dbReference type="Proteomes" id="UP001231649">
    <property type="component" value="Chromosome 8"/>
</dbReference>
<evidence type="ECO:0000313" key="2">
    <source>
        <dbReference type="Proteomes" id="UP001231649"/>
    </source>
</evidence>
<name>A0ACC2QS26_9NEOP</name>
<dbReference type="EMBL" id="CM056784">
    <property type="protein sequence ID" value="KAJ8724341.1"/>
    <property type="molecule type" value="Genomic_DNA"/>
</dbReference>
<accession>A0ACC2QS26</accession>
<organism evidence="1 2">
    <name type="scientific">Mythimna loreyi</name>
    <dbReference type="NCBI Taxonomy" id="667449"/>
    <lineage>
        <taxon>Eukaryota</taxon>
        <taxon>Metazoa</taxon>
        <taxon>Ecdysozoa</taxon>
        <taxon>Arthropoda</taxon>
        <taxon>Hexapoda</taxon>
        <taxon>Insecta</taxon>
        <taxon>Pterygota</taxon>
        <taxon>Neoptera</taxon>
        <taxon>Endopterygota</taxon>
        <taxon>Lepidoptera</taxon>
        <taxon>Glossata</taxon>
        <taxon>Ditrysia</taxon>
        <taxon>Noctuoidea</taxon>
        <taxon>Noctuidae</taxon>
        <taxon>Noctuinae</taxon>
        <taxon>Hadenini</taxon>
        <taxon>Mythimna</taxon>
    </lineage>
</organism>
<comment type="caution">
    <text evidence="1">The sequence shown here is derived from an EMBL/GenBank/DDBJ whole genome shotgun (WGS) entry which is preliminary data.</text>
</comment>